<dbReference type="InterPro" id="IPR025419">
    <property type="entry name" value="DUF4142"/>
</dbReference>
<dbReference type="InterPro" id="IPR012347">
    <property type="entry name" value="Ferritin-like"/>
</dbReference>
<feature type="domain" description="DUF4142" evidence="3">
    <location>
        <begin position="40"/>
        <end position="173"/>
    </location>
</feature>
<sequence>MKALLIAAGAAAMTLAGCATTRDEPPEMAMDPSSPLAAPGFMRLAASSDLFEIESSRLALQRSQNPAIRAFAQMMIDHHTRTTQDLMRCAADAGLPPPPPGLMPHHRDALERLRMAPPGEFDTGYKREQITGHREALALHRNYADRGDNSNLRRCAAATWPIVERHLREAEGLPEWTPPPPAPRRAGERG</sequence>
<dbReference type="PROSITE" id="PS51257">
    <property type="entry name" value="PROKAR_LIPOPROTEIN"/>
    <property type="match status" value="1"/>
</dbReference>
<evidence type="ECO:0000259" key="3">
    <source>
        <dbReference type="Pfam" id="PF13628"/>
    </source>
</evidence>
<name>A0ABV0BGU7_9SPHN</name>
<dbReference type="Gene3D" id="1.20.1260.10">
    <property type="match status" value="1"/>
</dbReference>
<keyword evidence="5" id="KW-1185">Reference proteome</keyword>
<evidence type="ECO:0000256" key="2">
    <source>
        <dbReference type="SAM" id="SignalP"/>
    </source>
</evidence>
<evidence type="ECO:0000313" key="4">
    <source>
        <dbReference type="EMBL" id="MEN3749592.1"/>
    </source>
</evidence>
<gene>
    <name evidence="4" type="ORF">TPR58_20635</name>
</gene>
<organism evidence="4 5">
    <name type="scientific">Sphingomonas rustica</name>
    <dbReference type="NCBI Taxonomy" id="3103142"/>
    <lineage>
        <taxon>Bacteria</taxon>
        <taxon>Pseudomonadati</taxon>
        <taxon>Pseudomonadota</taxon>
        <taxon>Alphaproteobacteria</taxon>
        <taxon>Sphingomonadales</taxon>
        <taxon>Sphingomonadaceae</taxon>
        <taxon>Sphingomonas</taxon>
    </lineage>
</organism>
<reference evidence="4 5" key="1">
    <citation type="submission" date="2024-05" db="EMBL/GenBank/DDBJ databases">
        <title>Sphingomonas sp. HF-S3 16S ribosomal RNA gene Genome sequencing and assembly.</title>
        <authorList>
            <person name="Lee H."/>
        </authorList>
    </citation>
    <scope>NUCLEOTIDE SEQUENCE [LARGE SCALE GENOMIC DNA]</scope>
    <source>
        <strain evidence="4 5">HF-S3</strain>
    </source>
</reference>
<keyword evidence="2" id="KW-0732">Signal</keyword>
<dbReference type="EMBL" id="JBDIZK010000015">
    <property type="protein sequence ID" value="MEN3749592.1"/>
    <property type="molecule type" value="Genomic_DNA"/>
</dbReference>
<dbReference type="PANTHER" id="PTHR38593:SF1">
    <property type="entry name" value="BLR2558 PROTEIN"/>
    <property type="match status" value="1"/>
</dbReference>
<feature type="region of interest" description="Disordered" evidence="1">
    <location>
        <begin position="168"/>
        <end position="190"/>
    </location>
</feature>
<accession>A0ABV0BGU7</accession>
<dbReference type="Pfam" id="PF13628">
    <property type="entry name" value="DUF4142"/>
    <property type="match status" value="1"/>
</dbReference>
<dbReference type="RefSeq" id="WP_346248638.1">
    <property type="nucleotide sequence ID" value="NZ_JBDIZK010000015.1"/>
</dbReference>
<feature type="chain" id="PRO_5047103706" evidence="2">
    <location>
        <begin position="20"/>
        <end position="190"/>
    </location>
</feature>
<protein>
    <submittedName>
        <fullName evidence="4">DUF4142 domain-containing protein</fullName>
    </submittedName>
</protein>
<proteinExistence type="predicted"/>
<feature type="signal peptide" evidence="2">
    <location>
        <begin position="1"/>
        <end position="19"/>
    </location>
</feature>
<dbReference type="Proteomes" id="UP001427805">
    <property type="component" value="Unassembled WGS sequence"/>
</dbReference>
<comment type="caution">
    <text evidence="4">The sequence shown here is derived from an EMBL/GenBank/DDBJ whole genome shotgun (WGS) entry which is preliminary data.</text>
</comment>
<evidence type="ECO:0000256" key="1">
    <source>
        <dbReference type="SAM" id="MobiDB-lite"/>
    </source>
</evidence>
<evidence type="ECO:0000313" key="5">
    <source>
        <dbReference type="Proteomes" id="UP001427805"/>
    </source>
</evidence>
<dbReference type="PANTHER" id="PTHR38593">
    <property type="entry name" value="BLR2558 PROTEIN"/>
    <property type="match status" value="1"/>
</dbReference>